<organism evidence="2 3">
    <name type="scientific">Actinomadura fulvescens</name>
    <dbReference type="NCBI Taxonomy" id="46160"/>
    <lineage>
        <taxon>Bacteria</taxon>
        <taxon>Bacillati</taxon>
        <taxon>Actinomycetota</taxon>
        <taxon>Actinomycetes</taxon>
        <taxon>Streptosporangiales</taxon>
        <taxon>Thermomonosporaceae</taxon>
        <taxon>Actinomadura</taxon>
    </lineage>
</organism>
<keyword evidence="3" id="KW-1185">Reference proteome</keyword>
<comment type="similarity">
    <text evidence="1">Belongs to the short-chain dehydrogenases/reductases (SDR) family.</text>
</comment>
<dbReference type="NCBIfam" id="NF005559">
    <property type="entry name" value="PRK07231.1"/>
    <property type="match status" value="1"/>
</dbReference>
<dbReference type="EMBL" id="BAAATD010000009">
    <property type="protein sequence ID" value="GAA2617398.1"/>
    <property type="molecule type" value="Genomic_DNA"/>
</dbReference>
<dbReference type="PROSITE" id="PS00061">
    <property type="entry name" value="ADH_SHORT"/>
    <property type="match status" value="1"/>
</dbReference>
<sequence>MPFPFDLQGRKALVTGASRGIGRAISLALAQAGADVALLARGADDLDKLAGEIADHDVRAVSVPADVTVPAQVERAVDTALTEFGRLDVVVNNAGGTGRFGPFLSLPHSAWEQAMRLNFDSAVHVCRAVGPHLTGQRGGSVVNVASFAGQGGLPLLAPYAAAKAALISLTRSLAAEWALSDVRVNAVVPGWIATDLTAPLSADPATSASLLDAVPAGRWGRPEDVAGAVVYLASDAAGFATGSCLTLDGGLDVLSGGPATLRFFKETGA</sequence>
<dbReference type="InterPro" id="IPR002347">
    <property type="entry name" value="SDR_fam"/>
</dbReference>
<dbReference type="Proteomes" id="UP001501509">
    <property type="component" value="Unassembled WGS sequence"/>
</dbReference>
<evidence type="ECO:0000313" key="2">
    <source>
        <dbReference type="EMBL" id="GAA2617398.1"/>
    </source>
</evidence>
<dbReference type="PANTHER" id="PTHR42760">
    <property type="entry name" value="SHORT-CHAIN DEHYDROGENASES/REDUCTASES FAMILY MEMBER"/>
    <property type="match status" value="1"/>
</dbReference>
<evidence type="ECO:0000256" key="1">
    <source>
        <dbReference type="ARBA" id="ARBA00006484"/>
    </source>
</evidence>
<dbReference type="PRINTS" id="PR00081">
    <property type="entry name" value="GDHRDH"/>
</dbReference>
<accession>A0ABN3Q742</accession>
<dbReference type="InterPro" id="IPR020904">
    <property type="entry name" value="Sc_DH/Rdtase_CS"/>
</dbReference>
<dbReference type="SUPFAM" id="SSF51735">
    <property type="entry name" value="NAD(P)-binding Rossmann-fold domains"/>
    <property type="match status" value="1"/>
</dbReference>
<proteinExistence type="inferred from homology"/>
<protein>
    <submittedName>
        <fullName evidence="2">SDR family NAD(P)-dependent oxidoreductase</fullName>
    </submittedName>
</protein>
<name>A0ABN3Q742_9ACTN</name>
<evidence type="ECO:0000313" key="3">
    <source>
        <dbReference type="Proteomes" id="UP001501509"/>
    </source>
</evidence>
<gene>
    <name evidence="2" type="ORF">GCM10010411_60770</name>
</gene>
<dbReference type="CDD" id="cd05233">
    <property type="entry name" value="SDR_c"/>
    <property type="match status" value="1"/>
</dbReference>
<reference evidence="2 3" key="1">
    <citation type="journal article" date="2019" name="Int. J. Syst. Evol. Microbiol.">
        <title>The Global Catalogue of Microorganisms (GCM) 10K type strain sequencing project: providing services to taxonomists for standard genome sequencing and annotation.</title>
        <authorList>
            <consortium name="The Broad Institute Genomics Platform"/>
            <consortium name="The Broad Institute Genome Sequencing Center for Infectious Disease"/>
            <person name="Wu L."/>
            <person name="Ma J."/>
        </authorList>
    </citation>
    <scope>NUCLEOTIDE SEQUENCE [LARGE SCALE GENOMIC DNA]</scope>
    <source>
        <strain evidence="2 3">JCM 6833</strain>
    </source>
</reference>
<dbReference type="PANTHER" id="PTHR42760:SF40">
    <property type="entry name" value="3-OXOACYL-[ACYL-CARRIER-PROTEIN] REDUCTASE, CHLOROPLASTIC"/>
    <property type="match status" value="1"/>
</dbReference>
<dbReference type="InterPro" id="IPR036291">
    <property type="entry name" value="NAD(P)-bd_dom_sf"/>
</dbReference>
<dbReference type="PRINTS" id="PR00080">
    <property type="entry name" value="SDRFAMILY"/>
</dbReference>
<comment type="caution">
    <text evidence="2">The sequence shown here is derived from an EMBL/GenBank/DDBJ whole genome shotgun (WGS) entry which is preliminary data.</text>
</comment>
<dbReference type="Gene3D" id="3.40.50.720">
    <property type="entry name" value="NAD(P)-binding Rossmann-like Domain"/>
    <property type="match status" value="1"/>
</dbReference>
<dbReference type="RefSeq" id="WP_344545900.1">
    <property type="nucleotide sequence ID" value="NZ_BAAATD010000009.1"/>
</dbReference>
<dbReference type="Pfam" id="PF13561">
    <property type="entry name" value="adh_short_C2"/>
    <property type="match status" value="1"/>
</dbReference>